<dbReference type="CDD" id="cd09867">
    <property type="entry name" value="PIN_FEN1"/>
    <property type="match status" value="1"/>
</dbReference>
<evidence type="ECO:0000259" key="19">
    <source>
        <dbReference type="SMART" id="SM00485"/>
    </source>
</evidence>
<evidence type="ECO:0000256" key="3">
    <source>
        <dbReference type="ARBA" id="ARBA00022722"/>
    </source>
</evidence>
<dbReference type="InterPro" id="IPR008918">
    <property type="entry name" value="HhH2"/>
</dbReference>
<evidence type="ECO:0000256" key="15">
    <source>
        <dbReference type="ARBA" id="ARBA00063178"/>
    </source>
</evidence>
<feature type="region of interest" description="Disordered" evidence="17">
    <location>
        <begin position="334"/>
        <end position="375"/>
    </location>
</feature>
<dbReference type="GO" id="GO:0017108">
    <property type="term" value="F:5'-flap endonuclease activity"/>
    <property type="evidence" value="ECO:0007669"/>
    <property type="project" value="UniProtKB-UniRule"/>
</dbReference>
<evidence type="ECO:0000256" key="6">
    <source>
        <dbReference type="ARBA" id="ARBA00022763"/>
    </source>
</evidence>
<evidence type="ECO:0000256" key="7">
    <source>
        <dbReference type="ARBA" id="ARBA00022801"/>
    </source>
</evidence>
<evidence type="ECO:0000256" key="8">
    <source>
        <dbReference type="ARBA" id="ARBA00022839"/>
    </source>
</evidence>
<dbReference type="HAMAP" id="MF_00614">
    <property type="entry name" value="Fen"/>
    <property type="match status" value="1"/>
</dbReference>
<evidence type="ECO:0000313" key="21">
    <source>
        <dbReference type="Proteomes" id="UP001295684"/>
    </source>
</evidence>
<comment type="function">
    <text evidence="13 16">Structure-specific nuclease with 5'-flap endonuclease and 5'-3' exonuclease activities involved in DNA replication and repair. During DNA replication, cleaves the 5'-overhanging flap structure that is generated by displacement synthesis when DNA polymerase encounters the 5'-end of a downstream Okazaki fragment. It enters the flap from the 5'-end and then tracks to cleave the flap base, leaving a nick for ligation. Also involved in the long patch base excision repair (LP-BER) pathway, by cleaving within the apurinic/apyrimidinic (AP) site-terminated flap. Acts as a genome stabilization factor that prevents flaps from equilibrating into structures that lead to duplications and deletions. Also possesses 5'-3' exonuclease activity on nicked or gapped double-stranded DNA, and exhibits RNase H activity. Also involved in replication and repair of rDNA and in repairing mitochondrial DNA.</text>
</comment>
<keyword evidence="7 16" id="KW-0378">Hydrolase</keyword>
<dbReference type="SMART" id="SM00279">
    <property type="entry name" value="HhH2"/>
    <property type="match status" value="1"/>
</dbReference>
<evidence type="ECO:0000256" key="14">
    <source>
        <dbReference type="ARBA" id="ARBA00034726"/>
    </source>
</evidence>
<dbReference type="FunFam" id="3.40.50.1010:FF:000016">
    <property type="entry name" value="Flap endonuclease 1"/>
    <property type="match status" value="1"/>
</dbReference>
<keyword evidence="5 16" id="KW-0255">Endonuclease</keyword>
<comment type="cofactor">
    <cofactor evidence="16">
        <name>Mg(2+)</name>
        <dbReference type="ChEBI" id="CHEBI:18420"/>
    </cofactor>
    <text evidence="16">Binds 2 magnesium ions per subunit. They probably participate in the reaction catalyzed by the enzyme. May bind an additional third magnesium ion after substrate binding.</text>
</comment>
<evidence type="ECO:0000256" key="4">
    <source>
        <dbReference type="ARBA" id="ARBA00022723"/>
    </source>
</evidence>
<keyword evidence="9 16" id="KW-0460">Magnesium</keyword>
<keyword evidence="12 16" id="KW-0539">Nucleus</keyword>
<evidence type="ECO:0000256" key="9">
    <source>
        <dbReference type="ARBA" id="ARBA00022842"/>
    </source>
</evidence>
<dbReference type="GO" id="GO:0006284">
    <property type="term" value="P:base-excision repair"/>
    <property type="evidence" value="ECO:0007669"/>
    <property type="project" value="UniProtKB-UniRule"/>
</dbReference>
<evidence type="ECO:0000256" key="12">
    <source>
        <dbReference type="ARBA" id="ARBA00023242"/>
    </source>
</evidence>
<keyword evidence="21" id="KW-1185">Reference proteome</keyword>
<evidence type="ECO:0000256" key="5">
    <source>
        <dbReference type="ARBA" id="ARBA00022759"/>
    </source>
</evidence>
<accession>A0AAD1XBW9</accession>
<comment type="subunit">
    <text evidence="15">Interacts with PCNA1 and PCNA2. Three molecules of FEN1 bind to one PCNA trimer with each molecule binding to one PCNA monomer. PCNA stimulates the nuclease activity without altering cleavage specificity.</text>
</comment>
<dbReference type="Gene3D" id="1.10.150.20">
    <property type="entry name" value="5' to 3' exonuclease, C-terminal subdomain"/>
    <property type="match status" value="1"/>
</dbReference>
<feature type="compositionally biased region" description="Basic and acidic residues" evidence="17">
    <location>
        <begin position="358"/>
        <end position="375"/>
    </location>
</feature>
<dbReference type="InterPro" id="IPR029060">
    <property type="entry name" value="PIN-like_dom_sf"/>
</dbReference>
<dbReference type="PANTHER" id="PTHR11081:SF9">
    <property type="entry name" value="FLAP ENDONUCLEASE 1"/>
    <property type="match status" value="1"/>
</dbReference>
<dbReference type="Proteomes" id="UP001295684">
    <property type="component" value="Unassembled WGS sequence"/>
</dbReference>
<dbReference type="InterPro" id="IPR006085">
    <property type="entry name" value="XPG_DNA_repair_N"/>
</dbReference>
<dbReference type="PANTHER" id="PTHR11081">
    <property type="entry name" value="FLAP ENDONUCLEASE FAMILY MEMBER"/>
    <property type="match status" value="1"/>
</dbReference>
<evidence type="ECO:0000313" key="20">
    <source>
        <dbReference type="EMBL" id="CAI2370629.1"/>
    </source>
</evidence>
<dbReference type="SUPFAM" id="SSF47807">
    <property type="entry name" value="5' to 3' exonuclease, C-terminal subdomain"/>
    <property type="match status" value="1"/>
</dbReference>
<dbReference type="EMBL" id="CAMPGE010011824">
    <property type="protein sequence ID" value="CAI2370629.1"/>
    <property type="molecule type" value="Genomic_DNA"/>
</dbReference>
<gene>
    <name evidence="20" type="ORF">ECRASSUSDP1_LOCUS11946</name>
</gene>
<evidence type="ECO:0000256" key="13">
    <source>
        <dbReference type="ARBA" id="ARBA00029382"/>
    </source>
</evidence>
<dbReference type="Pfam" id="PF00752">
    <property type="entry name" value="XPG_N"/>
    <property type="match status" value="1"/>
</dbReference>
<dbReference type="Gene3D" id="3.40.50.1010">
    <property type="entry name" value="5'-nuclease"/>
    <property type="match status" value="1"/>
</dbReference>
<protein>
    <recommendedName>
        <fullName evidence="16">Flap endonuclease 1</fullName>
        <shortName evidence="16">FEN-1</shortName>
        <ecNumber evidence="16">3.1.-.-</ecNumber>
    </recommendedName>
    <alternativeName>
        <fullName evidence="16">Flap structure-specific endonuclease 1</fullName>
    </alternativeName>
</protein>
<dbReference type="SMART" id="SM00485">
    <property type="entry name" value="XPGN"/>
    <property type="match status" value="1"/>
</dbReference>
<dbReference type="Pfam" id="PF00867">
    <property type="entry name" value="XPG_I"/>
    <property type="match status" value="1"/>
</dbReference>
<dbReference type="GO" id="GO:0000287">
    <property type="term" value="F:magnesium ion binding"/>
    <property type="evidence" value="ECO:0007669"/>
    <property type="project" value="UniProtKB-UniRule"/>
</dbReference>
<dbReference type="InterPro" id="IPR006086">
    <property type="entry name" value="XPG-I_dom"/>
</dbReference>
<keyword evidence="6 16" id="KW-0227">DNA damage</keyword>
<dbReference type="EC" id="3.1.-.-" evidence="16"/>
<comment type="subcellular location">
    <subcellularLocation>
        <location evidence="16">Nucleus</location>
        <location evidence="16">Nucleolus</location>
    </subcellularLocation>
    <subcellularLocation>
        <location evidence="16">Nucleus</location>
        <location evidence="16">Nucleoplasm</location>
    </subcellularLocation>
    <subcellularLocation>
        <location evidence="16">Mitochondrion</location>
    </subcellularLocation>
    <text evidence="16">Resides mostly in the nucleoli and relocalizes to the nucleoplasm upon DNA damage.</text>
</comment>
<organism evidence="20 21">
    <name type="scientific">Euplotes crassus</name>
    <dbReference type="NCBI Taxonomy" id="5936"/>
    <lineage>
        <taxon>Eukaryota</taxon>
        <taxon>Sar</taxon>
        <taxon>Alveolata</taxon>
        <taxon>Ciliophora</taxon>
        <taxon>Intramacronucleata</taxon>
        <taxon>Spirotrichea</taxon>
        <taxon>Hypotrichia</taxon>
        <taxon>Euplotida</taxon>
        <taxon>Euplotidae</taxon>
        <taxon>Moneuplotes</taxon>
    </lineage>
</organism>
<dbReference type="SUPFAM" id="SSF88723">
    <property type="entry name" value="PIN domain-like"/>
    <property type="match status" value="1"/>
</dbReference>
<keyword evidence="4 16" id="KW-0479">Metal-binding</keyword>
<dbReference type="SMART" id="SM00484">
    <property type="entry name" value="XPGI"/>
    <property type="match status" value="1"/>
</dbReference>
<keyword evidence="8 16" id="KW-0269">Exonuclease</keyword>
<keyword evidence="10 16" id="KW-0496">Mitochondrion</keyword>
<evidence type="ECO:0000256" key="10">
    <source>
        <dbReference type="ARBA" id="ARBA00023128"/>
    </source>
</evidence>
<dbReference type="InterPro" id="IPR036279">
    <property type="entry name" value="5-3_exonuclease_C_sf"/>
</dbReference>
<proteinExistence type="inferred from homology"/>
<dbReference type="GO" id="GO:0005654">
    <property type="term" value="C:nucleoplasm"/>
    <property type="evidence" value="ECO:0007669"/>
    <property type="project" value="UniProtKB-SubCell"/>
</dbReference>
<evidence type="ECO:0000256" key="11">
    <source>
        <dbReference type="ARBA" id="ARBA00023204"/>
    </source>
</evidence>
<dbReference type="PRINTS" id="PR00853">
    <property type="entry name" value="XPGRADSUPER"/>
</dbReference>
<sequence>MGIKNLMKIINDKAPDSVKSKQLKSLNGYTLACDASLSIYQNLVSTISARHAGVHELKDDEGNLTGHLIGLFNRTLMLLENGIRPVWVFDGKPPDLKSLELDKRKQSKEFAEEQKKEALEEGNAELAKKMAGRSVRITKKMIEDAKTMLIYMGCPIVEAPCEAEAQCSELVKAGKAFATCTEDMDALTFGSKNLIRNVNSKGEPIIQINLKEMLDAFEMTMEEFIDLCILCGCDYTQSIKGIGPSTAFKMMKNHGSIEKILETIKTDSKLRKKHHIPDPFLYEEARELFKNHDVRKAEEIKFKWQPVNEKALFEFLVHEKKFLDKRVEEGIKKIKRHKDKPNQTRLDGFFKKPTAPKPEAKKVSPKEKVQKKGIS</sequence>
<dbReference type="InterPro" id="IPR006084">
    <property type="entry name" value="XPG/Rad2"/>
</dbReference>
<keyword evidence="2 16" id="KW-0235">DNA replication</keyword>
<dbReference type="GO" id="GO:0043137">
    <property type="term" value="P:DNA replication, removal of RNA primer"/>
    <property type="evidence" value="ECO:0007669"/>
    <property type="project" value="UniProtKB-UniRule"/>
</dbReference>
<feature type="domain" description="XPG-I" evidence="18">
    <location>
        <begin position="150"/>
        <end position="219"/>
    </location>
</feature>
<dbReference type="GO" id="GO:0005739">
    <property type="term" value="C:mitochondrion"/>
    <property type="evidence" value="ECO:0007669"/>
    <property type="project" value="UniProtKB-SubCell"/>
</dbReference>
<comment type="similarity">
    <text evidence="14 16">Belongs to the XPG/RAD2 endonuclease family. FEN1 subfamily.</text>
</comment>
<keyword evidence="3 16" id="KW-0540">Nuclease</keyword>
<comment type="caution">
    <text evidence="20">The sequence shown here is derived from an EMBL/GenBank/DDBJ whole genome shotgun (WGS) entry which is preliminary data.</text>
</comment>
<evidence type="ECO:0000256" key="2">
    <source>
        <dbReference type="ARBA" id="ARBA00022705"/>
    </source>
</evidence>
<feature type="domain" description="XPG N-terminal" evidence="19">
    <location>
        <begin position="1"/>
        <end position="111"/>
    </location>
</feature>
<evidence type="ECO:0000256" key="17">
    <source>
        <dbReference type="SAM" id="MobiDB-lite"/>
    </source>
</evidence>
<dbReference type="GO" id="GO:0005730">
    <property type="term" value="C:nucleolus"/>
    <property type="evidence" value="ECO:0007669"/>
    <property type="project" value="UniProtKB-SubCell"/>
</dbReference>
<keyword evidence="1 16" id="KW-0597">Phosphoprotein</keyword>
<evidence type="ECO:0000259" key="18">
    <source>
        <dbReference type="SMART" id="SM00484"/>
    </source>
</evidence>
<keyword evidence="11 16" id="KW-0234">DNA repair</keyword>
<reference evidence="20" key="1">
    <citation type="submission" date="2023-07" db="EMBL/GenBank/DDBJ databases">
        <authorList>
            <consortium name="AG Swart"/>
            <person name="Singh M."/>
            <person name="Singh A."/>
            <person name="Seah K."/>
            <person name="Emmerich C."/>
        </authorList>
    </citation>
    <scope>NUCLEOTIDE SEQUENCE</scope>
    <source>
        <strain evidence="20">DP1</strain>
    </source>
</reference>
<dbReference type="GO" id="GO:0003677">
    <property type="term" value="F:DNA binding"/>
    <property type="evidence" value="ECO:0007669"/>
    <property type="project" value="UniProtKB-UniRule"/>
</dbReference>
<dbReference type="FunFam" id="1.10.150.20:FF:000009">
    <property type="entry name" value="Flap endonuclease 1"/>
    <property type="match status" value="1"/>
</dbReference>
<name>A0AAD1XBW9_EUPCR</name>
<dbReference type="InterPro" id="IPR023426">
    <property type="entry name" value="Flap_endonuc"/>
</dbReference>
<dbReference type="AlphaFoldDB" id="A0AAD1XBW9"/>
<evidence type="ECO:0000256" key="16">
    <source>
        <dbReference type="HAMAP-Rule" id="MF_03140"/>
    </source>
</evidence>
<dbReference type="GO" id="GO:0008409">
    <property type="term" value="F:5'-3' exonuclease activity"/>
    <property type="evidence" value="ECO:0007669"/>
    <property type="project" value="UniProtKB-UniRule"/>
</dbReference>
<evidence type="ECO:0000256" key="1">
    <source>
        <dbReference type="ARBA" id="ARBA00022553"/>
    </source>
</evidence>